<dbReference type="PRINTS" id="PR00413">
    <property type="entry name" value="HADHALOGNASE"/>
</dbReference>
<name>A0ABQ2ZS16_9GAMM</name>
<dbReference type="PANTHER" id="PTHR43611">
    <property type="entry name" value="ALPHA-D-GLUCOSE 1-PHOSPHATE PHOSPHATASE"/>
    <property type="match status" value="1"/>
</dbReference>
<protein>
    <submittedName>
        <fullName evidence="1">Hydrolase</fullName>
    </submittedName>
</protein>
<dbReference type="InterPro" id="IPR023214">
    <property type="entry name" value="HAD_sf"/>
</dbReference>
<dbReference type="SUPFAM" id="SSF56784">
    <property type="entry name" value="HAD-like"/>
    <property type="match status" value="1"/>
</dbReference>
<dbReference type="SFLD" id="SFLDS00003">
    <property type="entry name" value="Haloacid_Dehalogenase"/>
    <property type="match status" value="1"/>
</dbReference>
<evidence type="ECO:0000313" key="2">
    <source>
        <dbReference type="Proteomes" id="UP000621898"/>
    </source>
</evidence>
<dbReference type="Gene3D" id="3.40.50.1000">
    <property type="entry name" value="HAD superfamily/HAD-like"/>
    <property type="match status" value="1"/>
</dbReference>
<accession>A0ABQ2ZS16</accession>
<dbReference type="InterPro" id="IPR006439">
    <property type="entry name" value="HAD-SF_hydro_IA"/>
</dbReference>
<dbReference type="GO" id="GO:0016787">
    <property type="term" value="F:hydrolase activity"/>
    <property type="evidence" value="ECO:0007669"/>
    <property type="project" value="UniProtKB-KW"/>
</dbReference>
<dbReference type="NCBIfam" id="TIGR01509">
    <property type="entry name" value="HAD-SF-IA-v3"/>
    <property type="match status" value="1"/>
</dbReference>
<organism evidence="1 2">
    <name type="scientific">Rhodanobacter panaciterrae</name>
    <dbReference type="NCBI Taxonomy" id="490572"/>
    <lineage>
        <taxon>Bacteria</taxon>
        <taxon>Pseudomonadati</taxon>
        <taxon>Pseudomonadota</taxon>
        <taxon>Gammaproteobacteria</taxon>
        <taxon>Lysobacterales</taxon>
        <taxon>Rhodanobacteraceae</taxon>
        <taxon>Rhodanobacter</taxon>
    </lineage>
</organism>
<dbReference type="Proteomes" id="UP000621898">
    <property type="component" value="Unassembled WGS sequence"/>
</dbReference>
<comment type="caution">
    <text evidence="1">The sequence shown here is derived from an EMBL/GenBank/DDBJ whole genome shotgun (WGS) entry which is preliminary data.</text>
</comment>
<dbReference type="CDD" id="cd02603">
    <property type="entry name" value="HAD_sEH-N_like"/>
    <property type="match status" value="1"/>
</dbReference>
<keyword evidence="2" id="KW-1185">Reference proteome</keyword>
<dbReference type="InterPro" id="IPR036412">
    <property type="entry name" value="HAD-like_sf"/>
</dbReference>
<sequence length="220" mass="24954">MSERGMGQAAVDTVIFDLGGVLIDWNPRYLYRQLFDDEQAMERFLADVCNSPWNEQQDAGRSWDEAIRLLSTEFPEHTALIAAYRTRWDEMLRGPLHDSLAIVHELRAQGLRLYALTNWSQETFPLAFERYAFLQVFEGIVVSGAERMIKPDPAIFHVLLKRYGVQPERAVFIDDAPRNVVAAAKLGMHALQFRDAATLRAELVTLGLLVAAPSEVREHG</sequence>
<dbReference type="Pfam" id="PF00702">
    <property type="entry name" value="Hydrolase"/>
    <property type="match status" value="1"/>
</dbReference>
<dbReference type="SFLD" id="SFLDG01129">
    <property type="entry name" value="C1.5:_HAD__Beta-PGM__Phosphata"/>
    <property type="match status" value="1"/>
</dbReference>
<gene>
    <name evidence="1" type="ORF">GCM10008098_14940</name>
</gene>
<reference evidence="2" key="1">
    <citation type="journal article" date="2019" name="Int. J. Syst. Evol. Microbiol.">
        <title>The Global Catalogue of Microorganisms (GCM) 10K type strain sequencing project: providing services to taxonomists for standard genome sequencing and annotation.</title>
        <authorList>
            <consortium name="The Broad Institute Genomics Platform"/>
            <consortium name="The Broad Institute Genome Sequencing Center for Infectious Disease"/>
            <person name="Wu L."/>
            <person name="Ma J."/>
        </authorList>
    </citation>
    <scope>NUCLEOTIDE SEQUENCE [LARGE SCALE GENOMIC DNA]</scope>
    <source>
        <strain evidence="2">KCTC 22232</strain>
    </source>
</reference>
<dbReference type="PANTHER" id="PTHR43611:SF3">
    <property type="entry name" value="FLAVIN MONONUCLEOTIDE HYDROLASE 1, CHLOROPLATIC"/>
    <property type="match status" value="1"/>
</dbReference>
<keyword evidence="1" id="KW-0378">Hydrolase</keyword>
<dbReference type="RefSeq" id="WP_229792790.1">
    <property type="nucleotide sequence ID" value="NZ_BMXT01000001.1"/>
</dbReference>
<dbReference type="Gene3D" id="1.10.150.240">
    <property type="entry name" value="Putative phosphatase, domain 2"/>
    <property type="match status" value="1"/>
</dbReference>
<proteinExistence type="predicted"/>
<evidence type="ECO:0000313" key="1">
    <source>
        <dbReference type="EMBL" id="GGY22652.1"/>
    </source>
</evidence>
<dbReference type="InterPro" id="IPR023198">
    <property type="entry name" value="PGP-like_dom2"/>
</dbReference>
<dbReference type="EMBL" id="BMXT01000001">
    <property type="protein sequence ID" value="GGY22652.1"/>
    <property type="molecule type" value="Genomic_DNA"/>
</dbReference>